<sequence>MRENLVDVIYSFDEEYRYEIYKENADLYYVWLQKKVHDDYMRDEMEFVSWSDIKDYIHKTDCLEKAYGIGNEGLRCLGGNYVTVKEIKYKWLGNFAPNISCEDKKEHITSSGNYLWHIFSWNYVEAIVGDKAKKEFERLRTKRMYSFNQFDNDEEIIKEYDELTPDFIENELVDDIYLFDQSFKWTYVNTHESMCGPYFFMIKTK</sequence>
<protein>
    <recommendedName>
        <fullName evidence="3">DUF4275 domain-containing protein</fullName>
    </recommendedName>
</protein>
<name>A0A401USQ1_9CLOT</name>
<dbReference type="Pfam" id="PF14101">
    <property type="entry name" value="DUF4275"/>
    <property type="match status" value="1"/>
</dbReference>
<reference evidence="1 2" key="1">
    <citation type="submission" date="2018-11" db="EMBL/GenBank/DDBJ databases">
        <title>Genome sequencing and assembly of Clostridium tagluense strain A121.</title>
        <authorList>
            <person name="Murakami T."/>
            <person name="Segawa T."/>
            <person name="Shcherbakova V.A."/>
            <person name="Mori H."/>
            <person name="Yoshimura Y."/>
        </authorList>
    </citation>
    <scope>NUCLEOTIDE SEQUENCE [LARGE SCALE GENOMIC DNA]</scope>
    <source>
        <strain evidence="1 2">A121</strain>
    </source>
</reference>
<dbReference type="OrthoDB" id="1711074at2"/>
<evidence type="ECO:0000313" key="2">
    <source>
        <dbReference type="Proteomes" id="UP000287872"/>
    </source>
</evidence>
<evidence type="ECO:0000313" key="1">
    <source>
        <dbReference type="EMBL" id="GCD12531.1"/>
    </source>
</evidence>
<dbReference type="EMBL" id="BHYK01000036">
    <property type="protein sequence ID" value="GCD12531.1"/>
    <property type="molecule type" value="Genomic_DNA"/>
</dbReference>
<dbReference type="AlphaFoldDB" id="A0A401USQ1"/>
<organism evidence="1 2">
    <name type="scientific">Clostridium tagluense</name>
    <dbReference type="NCBI Taxonomy" id="360422"/>
    <lineage>
        <taxon>Bacteria</taxon>
        <taxon>Bacillati</taxon>
        <taxon>Bacillota</taxon>
        <taxon>Clostridia</taxon>
        <taxon>Eubacteriales</taxon>
        <taxon>Clostridiaceae</taxon>
        <taxon>Clostridium</taxon>
    </lineage>
</organism>
<accession>A0A401USQ1</accession>
<comment type="caution">
    <text evidence="1">The sequence shown here is derived from an EMBL/GenBank/DDBJ whole genome shotgun (WGS) entry which is preliminary data.</text>
</comment>
<evidence type="ECO:0008006" key="3">
    <source>
        <dbReference type="Google" id="ProtNLM"/>
    </source>
</evidence>
<dbReference type="InterPro" id="IPR025454">
    <property type="entry name" value="DUF4275"/>
</dbReference>
<proteinExistence type="predicted"/>
<gene>
    <name evidence="1" type="ORF">Ctaglu_41540</name>
</gene>
<keyword evidence="2" id="KW-1185">Reference proteome</keyword>
<dbReference type="RefSeq" id="WP_125005309.1">
    <property type="nucleotide sequence ID" value="NZ_BHYK01000036.1"/>
</dbReference>
<dbReference type="Proteomes" id="UP000287872">
    <property type="component" value="Unassembled WGS sequence"/>
</dbReference>